<evidence type="ECO:0000313" key="5">
    <source>
        <dbReference type="Proteomes" id="UP000321057"/>
    </source>
</evidence>
<dbReference type="EC" id="3.1.3.48" evidence="3"/>
<dbReference type="PANTHER" id="PTHR11717">
    <property type="entry name" value="LOW MOLECULAR WEIGHT PROTEIN TYROSINE PHOSPHATASE"/>
    <property type="match status" value="1"/>
</dbReference>
<gene>
    <name evidence="3" type="primary">ptpB</name>
    <name evidence="3" type="ORF">NCTC12195_03775</name>
    <name evidence="2" type="ORF">SGA02_25270</name>
</gene>
<dbReference type="EMBL" id="BKAX01000008">
    <property type="protein sequence ID" value="GEQ06699.1"/>
    <property type="molecule type" value="Genomic_DNA"/>
</dbReference>
<dbReference type="PANTHER" id="PTHR11717:SF31">
    <property type="entry name" value="LOW MOLECULAR WEIGHT PROTEIN-TYROSINE-PHOSPHATASE ETP-RELATED"/>
    <property type="match status" value="1"/>
</dbReference>
<feature type="domain" description="Phosphotyrosine protein phosphatase I" evidence="1">
    <location>
        <begin position="1"/>
        <end position="137"/>
    </location>
</feature>
<dbReference type="GO" id="GO:0004725">
    <property type="term" value="F:protein tyrosine phosphatase activity"/>
    <property type="evidence" value="ECO:0007669"/>
    <property type="project" value="UniProtKB-EC"/>
</dbReference>
<dbReference type="Gene3D" id="3.40.50.2300">
    <property type="match status" value="1"/>
</dbReference>
<protein>
    <submittedName>
        <fullName evidence="2 3">Low molecular weight protein-tyrosine-phosphatase</fullName>
        <ecNumber evidence="3">3.1.3.48</ecNumber>
    </submittedName>
</protein>
<dbReference type="AlphaFoldDB" id="A0A0D0SLL8"/>
<evidence type="ECO:0000313" key="2">
    <source>
        <dbReference type="EMBL" id="GEQ06699.1"/>
    </source>
</evidence>
<keyword evidence="3" id="KW-0378">Hydrolase</keyword>
<evidence type="ECO:0000313" key="3">
    <source>
        <dbReference type="EMBL" id="SUM34260.1"/>
    </source>
</evidence>
<reference evidence="3 4" key="1">
    <citation type="submission" date="2018-06" db="EMBL/GenBank/DDBJ databases">
        <authorList>
            <consortium name="Pathogen Informatics"/>
            <person name="Doyle S."/>
        </authorList>
    </citation>
    <scope>NUCLEOTIDE SEQUENCE [LARGE SCALE GENOMIC DNA]</scope>
    <source>
        <strain evidence="3 4">NCTC12195</strain>
    </source>
</reference>
<dbReference type="Pfam" id="PF01451">
    <property type="entry name" value="LMWPc"/>
    <property type="match status" value="1"/>
</dbReference>
<keyword evidence="5" id="KW-1185">Reference proteome</keyword>
<dbReference type="Proteomes" id="UP000255277">
    <property type="component" value="Unassembled WGS sequence"/>
</dbReference>
<dbReference type="EMBL" id="UHDK01000001">
    <property type="protein sequence ID" value="SUM34260.1"/>
    <property type="molecule type" value="Genomic_DNA"/>
</dbReference>
<organism evidence="3 4">
    <name type="scientific">Staphylococcus gallinarum</name>
    <dbReference type="NCBI Taxonomy" id="1293"/>
    <lineage>
        <taxon>Bacteria</taxon>
        <taxon>Bacillati</taxon>
        <taxon>Bacillota</taxon>
        <taxon>Bacilli</taxon>
        <taxon>Bacillales</taxon>
        <taxon>Staphylococcaceae</taxon>
        <taxon>Staphylococcus</taxon>
    </lineage>
</organism>
<dbReference type="InterPro" id="IPR036196">
    <property type="entry name" value="Ptyr_pPase_sf"/>
</dbReference>
<dbReference type="SUPFAM" id="SSF52788">
    <property type="entry name" value="Phosphotyrosine protein phosphatases I"/>
    <property type="match status" value="1"/>
</dbReference>
<dbReference type="CDD" id="cd16344">
    <property type="entry name" value="LMWPAP"/>
    <property type="match status" value="1"/>
</dbReference>
<proteinExistence type="predicted"/>
<evidence type="ECO:0000313" key="4">
    <source>
        <dbReference type="Proteomes" id="UP000255277"/>
    </source>
</evidence>
<dbReference type="OrthoDB" id="9784339at2"/>
<accession>A0A0D0SLL8</accession>
<reference evidence="2 5" key="2">
    <citation type="submission" date="2019-07" db="EMBL/GenBank/DDBJ databases">
        <title>Whole genome shotgun sequence of Staphylococcus gallinarum NBRC 109767.</title>
        <authorList>
            <person name="Hosoyama A."/>
            <person name="Uohara A."/>
            <person name="Ohji S."/>
            <person name="Ichikawa N."/>
        </authorList>
    </citation>
    <scope>NUCLEOTIDE SEQUENCE [LARGE SCALE GENOMIC DNA]</scope>
    <source>
        <strain evidence="2 5">NBRC 109767</strain>
    </source>
</reference>
<dbReference type="STRING" id="1293.SH09_09970"/>
<dbReference type="InterPro" id="IPR023485">
    <property type="entry name" value="Ptyr_pPase"/>
</dbReference>
<name>A0A0D0SLL8_STAGA</name>
<dbReference type="SMART" id="SM00226">
    <property type="entry name" value="LMWPc"/>
    <property type="match status" value="1"/>
</dbReference>
<evidence type="ECO:0000259" key="1">
    <source>
        <dbReference type="SMART" id="SM00226"/>
    </source>
</evidence>
<dbReference type="RefSeq" id="WP_042739500.1">
    <property type="nucleotide sequence ID" value="NZ_BKAX01000008.1"/>
</dbReference>
<dbReference type="Proteomes" id="UP000321057">
    <property type="component" value="Unassembled WGS sequence"/>
</dbReference>
<sequence length="141" mass="15603">MKVIFVCTGNTCRSPLAEGIAKQKIPNIEFASRGIYAMDGHPISNNSHQIGLTESLAMPSHSTKFVASDLSADLILTMSNSHKLALCQMYNNTENVFTINEYVGTTGEVSDPFGGTIEDYREIFNELNCLIDRLKNKILKQ</sequence>
<dbReference type="InterPro" id="IPR050438">
    <property type="entry name" value="LMW_PTPase"/>
</dbReference>